<organism evidence="2 3">
    <name type="scientific">Cinnamomum micranthum f. kanehirae</name>
    <dbReference type="NCBI Taxonomy" id="337451"/>
    <lineage>
        <taxon>Eukaryota</taxon>
        <taxon>Viridiplantae</taxon>
        <taxon>Streptophyta</taxon>
        <taxon>Embryophyta</taxon>
        <taxon>Tracheophyta</taxon>
        <taxon>Spermatophyta</taxon>
        <taxon>Magnoliopsida</taxon>
        <taxon>Magnoliidae</taxon>
        <taxon>Laurales</taxon>
        <taxon>Lauraceae</taxon>
        <taxon>Cinnamomum</taxon>
    </lineage>
</organism>
<feature type="compositionally biased region" description="Basic residues" evidence="1">
    <location>
        <begin position="179"/>
        <end position="204"/>
    </location>
</feature>
<proteinExistence type="predicted"/>
<evidence type="ECO:0000313" key="3">
    <source>
        <dbReference type="Proteomes" id="UP000283530"/>
    </source>
</evidence>
<dbReference type="EMBL" id="QPKB01000002">
    <property type="protein sequence ID" value="RWR76827.1"/>
    <property type="molecule type" value="Genomic_DNA"/>
</dbReference>
<feature type="region of interest" description="Disordered" evidence="1">
    <location>
        <begin position="1"/>
        <end position="21"/>
    </location>
</feature>
<reference evidence="2 3" key="1">
    <citation type="journal article" date="2019" name="Nat. Plants">
        <title>Stout camphor tree genome fills gaps in understanding of flowering plant genome evolution.</title>
        <authorList>
            <person name="Chaw S.M."/>
            <person name="Liu Y.C."/>
            <person name="Wu Y.W."/>
            <person name="Wang H.Y."/>
            <person name="Lin C.I."/>
            <person name="Wu C.S."/>
            <person name="Ke H.M."/>
            <person name="Chang L.Y."/>
            <person name="Hsu C.Y."/>
            <person name="Yang H.T."/>
            <person name="Sudianto E."/>
            <person name="Hsu M.H."/>
            <person name="Wu K.P."/>
            <person name="Wang L.N."/>
            <person name="Leebens-Mack J.H."/>
            <person name="Tsai I.J."/>
        </authorList>
    </citation>
    <scope>NUCLEOTIDE SEQUENCE [LARGE SCALE GENOMIC DNA]</scope>
    <source>
        <strain evidence="3">cv. Chaw 1501</strain>
        <tissue evidence="2">Young leaves</tissue>
    </source>
</reference>
<name>A0A443NE73_9MAGN</name>
<feature type="compositionally biased region" description="Polar residues" evidence="1">
    <location>
        <begin position="7"/>
        <end position="21"/>
    </location>
</feature>
<dbReference type="Proteomes" id="UP000283530">
    <property type="component" value="Unassembled WGS sequence"/>
</dbReference>
<feature type="compositionally biased region" description="Polar residues" evidence="1">
    <location>
        <begin position="117"/>
        <end position="135"/>
    </location>
</feature>
<sequence length="309" mass="33110">MGDTIAMATSQRDTDGASITITTNDSPMIELDTALEKNLHFQDDVQEGAKNDVPASESTQICLQKVEMCPVSKIHQGGDCTKTHGSLTKSATFPSSGKALSSALDGSSKALDMAPHGQSSLKYENPSYTRSTSMPTPVKLVSAMKGGREQKGTPWLLKMNVTWAPDVQDPPATSLSHTVKSHHQYQRPKAKKKKDQKQKRKGKSARGSSNEKKHQDNSSVGGNGHMQLRPQSSGSKSVPLDGLDQPTEENSNGASSDRSVLLDGCDYRSEVPVSGVKVVQLSVSRMDSKCGSSFRASLAKMHVPLAEAT</sequence>
<dbReference type="AlphaFoldDB" id="A0A443NE73"/>
<dbReference type="PANTHER" id="PTHR34952">
    <property type="entry name" value="OS05G0113500 PROTEIN"/>
    <property type="match status" value="1"/>
</dbReference>
<comment type="caution">
    <text evidence="2">The sequence shown here is derived from an EMBL/GenBank/DDBJ whole genome shotgun (WGS) entry which is preliminary data.</text>
</comment>
<accession>A0A443NE73</accession>
<feature type="region of interest" description="Disordered" evidence="1">
    <location>
        <begin position="168"/>
        <end position="259"/>
    </location>
</feature>
<evidence type="ECO:0000313" key="2">
    <source>
        <dbReference type="EMBL" id="RWR76827.1"/>
    </source>
</evidence>
<gene>
    <name evidence="2" type="ORF">CKAN_00528600</name>
</gene>
<evidence type="ECO:0000256" key="1">
    <source>
        <dbReference type="SAM" id="MobiDB-lite"/>
    </source>
</evidence>
<feature type="region of interest" description="Disordered" evidence="1">
    <location>
        <begin position="109"/>
        <end position="136"/>
    </location>
</feature>
<feature type="compositionally biased region" description="Polar residues" evidence="1">
    <location>
        <begin position="248"/>
        <end position="258"/>
    </location>
</feature>
<keyword evidence="3" id="KW-1185">Reference proteome</keyword>
<dbReference type="PANTHER" id="PTHR34952:SF2">
    <property type="entry name" value="OS05G0113500 PROTEIN"/>
    <property type="match status" value="1"/>
</dbReference>
<protein>
    <submittedName>
        <fullName evidence="2">Uncharacterized protein</fullName>
    </submittedName>
</protein>
<dbReference type="OrthoDB" id="2016966at2759"/>